<evidence type="ECO:0000256" key="4">
    <source>
        <dbReference type="ARBA" id="ARBA00023136"/>
    </source>
</evidence>
<dbReference type="GO" id="GO:0016020">
    <property type="term" value="C:membrane"/>
    <property type="evidence" value="ECO:0007669"/>
    <property type="project" value="UniProtKB-SubCell"/>
</dbReference>
<comment type="caution">
    <text evidence="7">The sequence shown here is derived from an EMBL/GenBank/DDBJ whole genome shotgun (WGS) entry which is preliminary data.</text>
</comment>
<dbReference type="InterPro" id="IPR007267">
    <property type="entry name" value="GtrA_DPMS_TM"/>
</dbReference>
<evidence type="ECO:0000256" key="3">
    <source>
        <dbReference type="ARBA" id="ARBA00022989"/>
    </source>
</evidence>
<reference evidence="7 8" key="1">
    <citation type="journal article" date="2016" name="Nat. Commun.">
        <title>Thousands of microbial genomes shed light on interconnected biogeochemical processes in an aquifer system.</title>
        <authorList>
            <person name="Anantharaman K."/>
            <person name="Brown C.T."/>
            <person name="Hug L.A."/>
            <person name="Sharon I."/>
            <person name="Castelle C.J."/>
            <person name="Probst A.J."/>
            <person name="Thomas B.C."/>
            <person name="Singh A."/>
            <person name="Wilkins M.J."/>
            <person name="Karaoz U."/>
            <person name="Brodie E.L."/>
            <person name="Williams K.H."/>
            <person name="Hubbard S.S."/>
            <person name="Banfield J.F."/>
        </authorList>
    </citation>
    <scope>NUCLEOTIDE SEQUENCE [LARGE SCALE GENOMIC DNA]</scope>
</reference>
<evidence type="ECO:0000256" key="1">
    <source>
        <dbReference type="ARBA" id="ARBA00004141"/>
    </source>
</evidence>
<feature type="transmembrane region" description="Helical" evidence="5">
    <location>
        <begin position="21"/>
        <end position="42"/>
    </location>
</feature>
<dbReference type="GO" id="GO:0000271">
    <property type="term" value="P:polysaccharide biosynthetic process"/>
    <property type="evidence" value="ECO:0007669"/>
    <property type="project" value="InterPro"/>
</dbReference>
<name>A0A1G2SZR8_9BACT</name>
<evidence type="ECO:0000313" key="8">
    <source>
        <dbReference type="Proteomes" id="UP000178107"/>
    </source>
</evidence>
<organism evidence="7 8">
    <name type="scientific">Candidatus Zambryskibacteria bacterium RIFCSPHIGHO2_01_FULL_46_25</name>
    <dbReference type="NCBI Taxonomy" id="1802738"/>
    <lineage>
        <taxon>Bacteria</taxon>
        <taxon>Candidatus Zambryskiibacteriota</taxon>
    </lineage>
</organism>
<comment type="subcellular location">
    <subcellularLocation>
        <location evidence="1">Membrane</location>
        <topology evidence="1">Multi-pass membrane protein</topology>
    </subcellularLocation>
</comment>
<keyword evidence="3 5" id="KW-1133">Transmembrane helix</keyword>
<dbReference type="EMBL" id="MHVH01000004">
    <property type="protein sequence ID" value="OHA90540.1"/>
    <property type="molecule type" value="Genomic_DNA"/>
</dbReference>
<dbReference type="AlphaFoldDB" id="A0A1G2SZR8"/>
<keyword evidence="4 5" id="KW-0472">Membrane</keyword>
<dbReference type="Pfam" id="PF04138">
    <property type="entry name" value="GtrA_DPMS_TM"/>
    <property type="match status" value="1"/>
</dbReference>
<accession>A0A1G2SZR8</accession>
<evidence type="ECO:0000259" key="6">
    <source>
        <dbReference type="Pfam" id="PF04138"/>
    </source>
</evidence>
<feature type="transmembrane region" description="Helical" evidence="5">
    <location>
        <begin position="48"/>
        <end position="68"/>
    </location>
</feature>
<keyword evidence="2 5" id="KW-0812">Transmembrane</keyword>
<evidence type="ECO:0000256" key="5">
    <source>
        <dbReference type="SAM" id="Phobius"/>
    </source>
</evidence>
<protein>
    <recommendedName>
        <fullName evidence="6">GtrA/DPMS transmembrane domain-containing protein</fullName>
    </recommendedName>
</protein>
<feature type="domain" description="GtrA/DPMS transmembrane" evidence="6">
    <location>
        <begin position="7"/>
        <end position="72"/>
    </location>
</feature>
<dbReference type="Proteomes" id="UP000178107">
    <property type="component" value="Unassembled WGS sequence"/>
</dbReference>
<gene>
    <name evidence="7" type="ORF">A2838_01010</name>
</gene>
<sequence length="75" mass="8896">MSPDTDTFFKRTKRLFFDKKFLHYLWTSIFISVLNIVFLYVFIDILGIPTIISSTAVIGSTFIIRYILFDFFKVL</sequence>
<evidence type="ECO:0000313" key="7">
    <source>
        <dbReference type="EMBL" id="OHA90540.1"/>
    </source>
</evidence>
<proteinExistence type="predicted"/>
<evidence type="ECO:0000256" key="2">
    <source>
        <dbReference type="ARBA" id="ARBA00022692"/>
    </source>
</evidence>